<evidence type="ECO:0000313" key="1">
    <source>
        <dbReference type="EMBL" id="KJH42201.1"/>
    </source>
</evidence>
<keyword evidence="2" id="KW-1185">Reference proteome</keyword>
<name>A0A0D8XIS2_DICVI</name>
<dbReference type="OrthoDB" id="5856459at2759"/>
<dbReference type="EMBL" id="KN716696">
    <property type="protein sequence ID" value="KJH42201.1"/>
    <property type="molecule type" value="Genomic_DNA"/>
</dbReference>
<dbReference type="Proteomes" id="UP000053766">
    <property type="component" value="Unassembled WGS sequence"/>
</dbReference>
<evidence type="ECO:0000313" key="2">
    <source>
        <dbReference type="Proteomes" id="UP000053766"/>
    </source>
</evidence>
<reference evidence="2" key="2">
    <citation type="journal article" date="2016" name="Sci. Rep.">
        <title>Dictyocaulus viviparus genome, variome and transcriptome elucidate lungworm biology and support future intervention.</title>
        <authorList>
            <person name="McNulty S.N."/>
            <person name="Strube C."/>
            <person name="Rosa B.A."/>
            <person name="Martin J.C."/>
            <person name="Tyagi R."/>
            <person name="Choi Y.J."/>
            <person name="Wang Q."/>
            <person name="Hallsworth Pepin K."/>
            <person name="Zhang X."/>
            <person name="Ozersky P."/>
            <person name="Wilson R.K."/>
            <person name="Sternberg P.W."/>
            <person name="Gasser R.B."/>
            <person name="Mitreva M."/>
        </authorList>
    </citation>
    <scope>NUCLEOTIDE SEQUENCE [LARGE SCALE GENOMIC DNA]</scope>
    <source>
        <strain evidence="2">HannoverDv2000</strain>
    </source>
</reference>
<dbReference type="AlphaFoldDB" id="A0A0D8XIS2"/>
<proteinExistence type="predicted"/>
<organism evidence="1 2">
    <name type="scientific">Dictyocaulus viviparus</name>
    <name type="common">Bovine lungworm</name>
    <dbReference type="NCBI Taxonomy" id="29172"/>
    <lineage>
        <taxon>Eukaryota</taxon>
        <taxon>Metazoa</taxon>
        <taxon>Ecdysozoa</taxon>
        <taxon>Nematoda</taxon>
        <taxon>Chromadorea</taxon>
        <taxon>Rhabditida</taxon>
        <taxon>Rhabditina</taxon>
        <taxon>Rhabditomorpha</taxon>
        <taxon>Strongyloidea</taxon>
        <taxon>Metastrongylidae</taxon>
        <taxon>Dictyocaulus</taxon>
    </lineage>
</organism>
<reference evidence="1 2" key="1">
    <citation type="submission" date="2013-11" db="EMBL/GenBank/DDBJ databases">
        <title>Draft genome of the bovine lungworm Dictyocaulus viviparus.</title>
        <authorList>
            <person name="Mitreva M."/>
        </authorList>
    </citation>
    <scope>NUCLEOTIDE SEQUENCE [LARGE SCALE GENOMIC DNA]</scope>
    <source>
        <strain evidence="1 2">HannoverDv2000</strain>
    </source>
</reference>
<protein>
    <recommendedName>
        <fullName evidence="3">Reverse transcriptase domain-containing protein</fullName>
    </recommendedName>
</protein>
<accession>A0A0D8XIS2</accession>
<sequence length="155" mass="17597">MTGADMIATFVYLRVMRGKTIMLFSTFFLQDLTWNFVVKNRTGSSPDRIGPQHLKNLSPVLIKTLARLFTRYLSDCKVPSQWKTSRTVLLHKKGDTTTSHCYDGKPTASIKAMEKITHDIYLGLFRSFIYLHPSEQAITDVSTNQVLIASYIDSS</sequence>
<gene>
    <name evidence="1" type="ORF">DICVIV_11808</name>
</gene>
<evidence type="ECO:0008006" key="3">
    <source>
        <dbReference type="Google" id="ProtNLM"/>
    </source>
</evidence>